<comment type="subcellular location">
    <subcellularLocation>
        <location evidence="11">Endoplasmic reticulum membrane</location>
    </subcellularLocation>
    <subcellularLocation>
        <location evidence="11">Nucleus membrane</location>
    </subcellularLocation>
</comment>
<evidence type="ECO:0000313" key="13">
    <source>
        <dbReference type="EMBL" id="CAF9936970.1"/>
    </source>
</evidence>
<evidence type="ECO:0000256" key="4">
    <source>
        <dbReference type="ARBA" id="ARBA00022692"/>
    </source>
</evidence>
<feature type="transmembrane region" description="Helical" evidence="11">
    <location>
        <begin position="485"/>
        <end position="504"/>
    </location>
</feature>
<evidence type="ECO:0000256" key="8">
    <source>
        <dbReference type="ARBA" id="ARBA00023136"/>
    </source>
</evidence>
<sequence length="542" mass="59373">MPFSLKCSFRLAIVVVLLPLLLPYSTAWGLPKTKTKGKFTPDQDLTTLVRPEPVDQTGIYTHAIQLLSSMQASPSCNRLAASTLLDSCHTIDGSIRNAEESLEDLRSVYAAQLAMCEIVSAGSAVPQACKSLDVSPGTNVRQTSGFRNIRRDQLGICLQSLESKPQWWTSYSNNKQNAMVMCQAARVDIEKDELIKLHKSVVETSADASAALSKATKEFNEFNDGFSTQLQSNFALAKQMFQDQLMHDIEISSTKTRSFTEKLVKGVDTAVQLMLSKMASTVKAMDEDATTLSENIHKANIDSANLEKNIGKVFQQVVTGSAELAATQTEQWDLSRVLATELQSSLQNMEGGVGPLLDALVSLQGQLRVKELDYSFSGLESRTKTLHAALTNVTSSARGLHETVDDAAARIANMAWFGAIPGDLVRLGWLVLAVAVLHRFSPHHARFVVGIIGFMVLVLASGILPDFRSIPSILIPPDLTLIHHAWVRLAATLGVISIIALVIYQHTNAFRAFRSRIMGQKPSDLAFIGLEASERQHRQWSI</sequence>
<keyword evidence="7 11" id="KW-1133">Transmembrane helix</keyword>
<keyword evidence="8 11" id="KW-0472">Membrane</keyword>
<dbReference type="InterPro" id="IPR007292">
    <property type="entry name" value="Nuclear_fusion_Kar5"/>
</dbReference>
<feature type="transmembrane region" description="Helical" evidence="11">
    <location>
        <begin position="447"/>
        <end position="465"/>
    </location>
</feature>
<comment type="similarity">
    <text evidence="2 11">Belongs to the KAR5 family.</text>
</comment>
<keyword evidence="3 11" id="KW-0415">Karyogamy</keyword>
<evidence type="ECO:0008006" key="15">
    <source>
        <dbReference type="Google" id="ProtNLM"/>
    </source>
</evidence>
<dbReference type="PANTHER" id="PTHR28012:SF1">
    <property type="entry name" value="NUCLEAR FUSION PROTEIN KAR5"/>
    <property type="match status" value="1"/>
</dbReference>
<dbReference type="GO" id="GO:0000742">
    <property type="term" value="P:karyogamy involved in conjugation with cellular fusion"/>
    <property type="evidence" value="ECO:0007669"/>
    <property type="project" value="UniProtKB-UniRule"/>
</dbReference>
<dbReference type="GO" id="GO:0005789">
    <property type="term" value="C:endoplasmic reticulum membrane"/>
    <property type="evidence" value="ECO:0007669"/>
    <property type="project" value="UniProtKB-SubCell"/>
</dbReference>
<evidence type="ECO:0000256" key="3">
    <source>
        <dbReference type="ARBA" id="ARBA00022459"/>
    </source>
</evidence>
<dbReference type="PANTHER" id="PTHR28012">
    <property type="entry name" value="NUCLEAR FUSION PROTEIN KAR5"/>
    <property type="match status" value="1"/>
</dbReference>
<keyword evidence="10 11" id="KW-0539">Nucleus</keyword>
<dbReference type="GO" id="GO:0031965">
    <property type="term" value="C:nuclear membrane"/>
    <property type="evidence" value="ECO:0007669"/>
    <property type="project" value="UniProtKB-SubCell"/>
</dbReference>
<keyword evidence="6 11" id="KW-0256">Endoplasmic reticulum</keyword>
<evidence type="ECO:0000256" key="11">
    <source>
        <dbReference type="RuleBase" id="RU368082"/>
    </source>
</evidence>
<evidence type="ECO:0000256" key="9">
    <source>
        <dbReference type="ARBA" id="ARBA00023180"/>
    </source>
</evidence>
<evidence type="ECO:0000256" key="2">
    <source>
        <dbReference type="ARBA" id="ARBA00010473"/>
    </source>
</evidence>
<keyword evidence="14" id="KW-1185">Reference proteome</keyword>
<protein>
    <recommendedName>
        <fullName evidence="15">Nuclear fusion protein KAR5</fullName>
    </recommendedName>
</protein>
<keyword evidence="4 11" id="KW-0812">Transmembrane</keyword>
<reference evidence="13" key="1">
    <citation type="submission" date="2021-03" db="EMBL/GenBank/DDBJ databases">
        <authorList>
            <person name="Tagirdzhanova G."/>
        </authorList>
    </citation>
    <scope>NUCLEOTIDE SEQUENCE</scope>
</reference>
<dbReference type="EMBL" id="CAJPDR010000457">
    <property type="protein sequence ID" value="CAF9936970.1"/>
    <property type="molecule type" value="Genomic_DNA"/>
</dbReference>
<evidence type="ECO:0000256" key="12">
    <source>
        <dbReference type="SAM" id="SignalP"/>
    </source>
</evidence>
<feature type="signal peptide" evidence="12">
    <location>
        <begin position="1"/>
        <end position="27"/>
    </location>
</feature>
<evidence type="ECO:0000256" key="10">
    <source>
        <dbReference type="ARBA" id="ARBA00023242"/>
    </source>
</evidence>
<evidence type="ECO:0000256" key="6">
    <source>
        <dbReference type="ARBA" id="ARBA00022824"/>
    </source>
</evidence>
<accession>A0A8H3IWU3</accession>
<keyword evidence="9" id="KW-0325">Glycoprotein</keyword>
<evidence type="ECO:0000313" key="14">
    <source>
        <dbReference type="Proteomes" id="UP000664203"/>
    </source>
</evidence>
<dbReference type="OrthoDB" id="5311848at2759"/>
<evidence type="ECO:0000256" key="7">
    <source>
        <dbReference type="ARBA" id="ARBA00022989"/>
    </source>
</evidence>
<proteinExistence type="inferred from homology"/>
<evidence type="ECO:0000256" key="5">
    <source>
        <dbReference type="ARBA" id="ARBA00022729"/>
    </source>
</evidence>
<feature type="transmembrane region" description="Helical" evidence="11">
    <location>
        <begin position="414"/>
        <end position="435"/>
    </location>
</feature>
<dbReference type="Pfam" id="PF04163">
    <property type="entry name" value="Tht1"/>
    <property type="match status" value="1"/>
</dbReference>
<dbReference type="Proteomes" id="UP000664203">
    <property type="component" value="Unassembled WGS sequence"/>
</dbReference>
<gene>
    <name evidence="13" type="ORF">ALECFALPRED_007023</name>
</gene>
<comment type="caution">
    <text evidence="13">The sequence shown here is derived from an EMBL/GenBank/DDBJ whole genome shotgun (WGS) entry which is preliminary data.</text>
</comment>
<dbReference type="GO" id="GO:0048288">
    <property type="term" value="P:nuclear membrane fusion involved in karyogamy"/>
    <property type="evidence" value="ECO:0007669"/>
    <property type="project" value="UniProtKB-UniRule"/>
</dbReference>
<name>A0A8H3IWU3_9LECA</name>
<feature type="chain" id="PRO_5034776606" description="Nuclear fusion protein KAR5" evidence="12">
    <location>
        <begin position="28"/>
        <end position="542"/>
    </location>
</feature>
<organism evidence="13 14">
    <name type="scientific">Alectoria fallacina</name>
    <dbReference type="NCBI Taxonomy" id="1903189"/>
    <lineage>
        <taxon>Eukaryota</taxon>
        <taxon>Fungi</taxon>
        <taxon>Dikarya</taxon>
        <taxon>Ascomycota</taxon>
        <taxon>Pezizomycotina</taxon>
        <taxon>Lecanoromycetes</taxon>
        <taxon>OSLEUM clade</taxon>
        <taxon>Lecanoromycetidae</taxon>
        <taxon>Lecanorales</taxon>
        <taxon>Lecanorineae</taxon>
        <taxon>Parmeliaceae</taxon>
        <taxon>Alectoria</taxon>
    </lineage>
</organism>
<keyword evidence="5 11" id="KW-0732">Signal</keyword>
<comment type="function">
    <text evidence="1 11">Required for nuclear membrane fusion during karyogamy.</text>
</comment>
<evidence type="ECO:0000256" key="1">
    <source>
        <dbReference type="ARBA" id="ARBA00003389"/>
    </source>
</evidence>
<dbReference type="AlphaFoldDB" id="A0A8H3IWU3"/>